<evidence type="ECO:0000256" key="6">
    <source>
        <dbReference type="ARBA" id="ARBA00012375"/>
    </source>
</evidence>
<keyword evidence="20" id="KW-1185">Reference proteome</keyword>
<sequence>MNIIKGLKLFAILSIFIFVLIGKSNAIDMASSDVLLNVATKCVDSKVKNYCGDCVSPRMDAYCDGANVCNKTIDVWSENSQFVAIREAKMCGCPKGFIHGLAMPRVPITGVEDPKRREEIWVFAWKAAKDQIKTGSIALAANPKTYRSQNQLHIHLARLDENAAAKFSQYSHAYVDDLTNVWGVADRIASKSNLKVYGVLVTQSAPGQYMILVTPESPEKEFLIWSCK</sequence>
<dbReference type="EC" id="3.6.1.26" evidence="6"/>
<keyword evidence="11" id="KW-0378">Hydrolase</keyword>
<evidence type="ECO:0000256" key="7">
    <source>
        <dbReference type="ARBA" id="ARBA00019608"/>
    </source>
</evidence>
<evidence type="ECO:0000313" key="20">
    <source>
        <dbReference type="Proteomes" id="UP000501090"/>
    </source>
</evidence>
<dbReference type="UniPathway" id="UPA00609">
    <property type="reaction ID" value="UER00664"/>
</dbReference>
<keyword evidence="8" id="KW-1003">Cell membrane</keyword>
<keyword evidence="15" id="KW-0594">Phospholipid biosynthesis</keyword>
<reference evidence="19 20" key="1">
    <citation type="submission" date="2018-04" db="EMBL/GenBank/DDBJ databases">
        <title>Polynucleobacter sp. UK-Long2-W17 genome.</title>
        <authorList>
            <person name="Hahn M.W."/>
        </authorList>
    </citation>
    <scope>NUCLEOTIDE SEQUENCE [LARGE SCALE GENOMIC DNA]</scope>
    <source>
        <strain evidence="19 20">UK-Long2-W17</strain>
    </source>
</reference>
<dbReference type="RefSeq" id="WP_173959843.1">
    <property type="nucleotide sequence ID" value="NZ_CBCSCC010000012.1"/>
</dbReference>
<comment type="subcellular location">
    <subcellularLocation>
        <location evidence="2">Cell membrane</location>
        <topology evidence="2">Single-pass membrane protein</topology>
    </subcellularLocation>
</comment>
<organism evidence="19 20">
    <name type="scientific">Polynucleobacter arcticus</name>
    <dbReference type="NCBI Taxonomy" id="1743165"/>
    <lineage>
        <taxon>Bacteria</taxon>
        <taxon>Pseudomonadati</taxon>
        <taxon>Pseudomonadota</taxon>
        <taxon>Betaproteobacteria</taxon>
        <taxon>Burkholderiales</taxon>
        <taxon>Burkholderiaceae</taxon>
        <taxon>Polynucleobacter</taxon>
    </lineage>
</organism>
<evidence type="ECO:0000256" key="9">
    <source>
        <dbReference type="ARBA" id="ARBA00022516"/>
    </source>
</evidence>
<dbReference type="SUPFAM" id="SSF54197">
    <property type="entry name" value="HIT-like"/>
    <property type="match status" value="1"/>
</dbReference>
<evidence type="ECO:0000256" key="10">
    <source>
        <dbReference type="ARBA" id="ARBA00022692"/>
    </source>
</evidence>
<name>A0A6M9PJD9_9BURK</name>
<keyword evidence="16" id="KW-1208">Phospholipid metabolism</keyword>
<evidence type="ECO:0000256" key="17">
    <source>
        <dbReference type="ARBA" id="ARBA00032888"/>
    </source>
</evidence>
<dbReference type="GO" id="GO:0046342">
    <property type="term" value="P:CDP-diacylglycerol catabolic process"/>
    <property type="evidence" value="ECO:0007669"/>
    <property type="project" value="UniProtKB-UniPathway"/>
</dbReference>
<evidence type="ECO:0000256" key="2">
    <source>
        <dbReference type="ARBA" id="ARBA00004162"/>
    </source>
</evidence>
<evidence type="ECO:0000256" key="5">
    <source>
        <dbReference type="ARBA" id="ARBA00006435"/>
    </source>
</evidence>
<evidence type="ECO:0000256" key="15">
    <source>
        <dbReference type="ARBA" id="ARBA00023209"/>
    </source>
</evidence>
<comment type="pathway">
    <text evidence="3">Phospholipid metabolism; CDP-diacylglycerol degradation; phosphatidate from CDP-diacylglycerol: step 1/1.</text>
</comment>
<evidence type="ECO:0000256" key="8">
    <source>
        <dbReference type="ARBA" id="ARBA00022475"/>
    </source>
</evidence>
<protein>
    <recommendedName>
        <fullName evidence="7">CDP-diacylglycerol pyrophosphatase</fullName>
        <ecNumber evidence="6">3.6.1.26</ecNumber>
    </recommendedName>
    <alternativeName>
        <fullName evidence="17">CDP-diacylglycerol phosphatidylhydrolase</fullName>
    </alternativeName>
    <alternativeName>
        <fullName evidence="18">CDP-diglyceride hydrolase</fullName>
    </alternativeName>
</protein>
<keyword evidence="13" id="KW-0443">Lipid metabolism</keyword>
<evidence type="ECO:0000256" key="16">
    <source>
        <dbReference type="ARBA" id="ARBA00023264"/>
    </source>
</evidence>
<evidence type="ECO:0000256" key="3">
    <source>
        <dbReference type="ARBA" id="ARBA00004927"/>
    </source>
</evidence>
<dbReference type="InterPro" id="IPR003763">
    <property type="entry name" value="CDP-diacylglyc_Pase"/>
</dbReference>
<evidence type="ECO:0000313" key="19">
    <source>
        <dbReference type="EMBL" id="QKM60072.1"/>
    </source>
</evidence>
<comment type="pathway">
    <text evidence="4">Lipid metabolism.</text>
</comment>
<evidence type="ECO:0000256" key="14">
    <source>
        <dbReference type="ARBA" id="ARBA00023136"/>
    </source>
</evidence>
<dbReference type="GO" id="GO:0005886">
    <property type="term" value="C:plasma membrane"/>
    <property type="evidence" value="ECO:0007669"/>
    <property type="project" value="UniProtKB-SubCell"/>
</dbReference>
<evidence type="ECO:0000256" key="4">
    <source>
        <dbReference type="ARBA" id="ARBA00005189"/>
    </source>
</evidence>
<comment type="catalytic activity">
    <reaction evidence="1">
        <text>a CDP-1,2-diacyl-sn-glycerol + H2O = a 1,2-diacyl-sn-glycero-3-phosphate + CMP + 2 H(+)</text>
        <dbReference type="Rhea" id="RHEA:15221"/>
        <dbReference type="ChEBI" id="CHEBI:15377"/>
        <dbReference type="ChEBI" id="CHEBI:15378"/>
        <dbReference type="ChEBI" id="CHEBI:58332"/>
        <dbReference type="ChEBI" id="CHEBI:58608"/>
        <dbReference type="ChEBI" id="CHEBI:60377"/>
        <dbReference type="EC" id="3.6.1.26"/>
    </reaction>
</comment>
<dbReference type="AlphaFoldDB" id="A0A6M9PJD9"/>
<evidence type="ECO:0000256" key="11">
    <source>
        <dbReference type="ARBA" id="ARBA00022801"/>
    </source>
</evidence>
<dbReference type="GO" id="GO:0008654">
    <property type="term" value="P:phospholipid biosynthetic process"/>
    <property type="evidence" value="ECO:0007669"/>
    <property type="project" value="UniProtKB-KW"/>
</dbReference>
<dbReference type="Proteomes" id="UP000501090">
    <property type="component" value="Chromosome"/>
</dbReference>
<dbReference type="Gene3D" id="3.30.428.30">
    <property type="entry name" value="HIT family - CDH-like"/>
    <property type="match status" value="1"/>
</dbReference>
<keyword evidence="14" id="KW-0472">Membrane</keyword>
<accession>A0A6M9PJD9</accession>
<dbReference type="GO" id="GO:0008715">
    <property type="term" value="F:CDP-diacylglycerol diphosphatase activity"/>
    <property type="evidence" value="ECO:0007669"/>
    <property type="project" value="UniProtKB-EC"/>
</dbReference>
<dbReference type="EMBL" id="CP028940">
    <property type="protein sequence ID" value="QKM60072.1"/>
    <property type="molecule type" value="Genomic_DNA"/>
</dbReference>
<comment type="similarity">
    <text evidence="5">Belongs to the Cdh family.</text>
</comment>
<evidence type="ECO:0000256" key="13">
    <source>
        <dbReference type="ARBA" id="ARBA00023098"/>
    </source>
</evidence>
<evidence type="ECO:0000256" key="18">
    <source>
        <dbReference type="ARBA" id="ARBA00032892"/>
    </source>
</evidence>
<dbReference type="KEGG" id="pard:DN92_02915"/>
<keyword evidence="12" id="KW-1133">Transmembrane helix</keyword>
<gene>
    <name evidence="19" type="ORF">DN92_02915</name>
</gene>
<evidence type="ECO:0000256" key="1">
    <source>
        <dbReference type="ARBA" id="ARBA00001007"/>
    </source>
</evidence>
<keyword evidence="10" id="KW-0812">Transmembrane</keyword>
<dbReference type="Pfam" id="PF02611">
    <property type="entry name" value="CDH"/>
    <property type="match status" value="1"/>
</dbReference>
<proteinExistence type="inferred from homology"/>
<evidence type="ECO:0000256" key="12">
    <source>
        <dbReference type="ARBA" id="ARBA00022989"/>
    </source>
</evidence>
<dbReference type="InterPro" id="IPR036265">
    <property type="entry name" value="HIT-like_sf"/>
</dbReference>
<keyword evidence="9" id="KW-0444">Lipid biosynthesis</keyword>